<keyword evidence="10" id="KW-0520">NAD</keyword>
<evidence type="ECO:0000256" key="6">
    <source>
        <dbReference type="ARBA" id="ARBA00022723"/>
    </source>
</evidence>
<dbReference type="HAMAP" id="MF_01588">
    <property type="entry name" value="DNA_ligase_A"/>
    <property type="match status" value="1"/>
</dbReference>
<dbReference type="InterPro" id="IPR013839">
    <property type="entry name" value="DNAligase_adenylation"/>
</dbReference>
<dbReference type="GO" id="GO:0006281">
    <property type="term" value="P:DNA repair"/>
    <property type="evidence" value="ECO:0007669"/>
    <property type="project" value="UniProtKB-KW"/>
</dbReference>
<keyword evidence="11" id="KW-0234">DNA repair</keyword>
<keyword evidence="5" id="KW-0235">DNA replication</keyword>
<dbReference type="GO" id="GO:0003677">
    <property type="term" value="F:DNA binding"/>
    <property type="evidence" value="ECO:0007669"/>
    <property type="project" value="InterPro"/>
</dbReference>
<dbReference type="PROSITE" id="PS01056">
    <property type="entry name" value="DNA_LIGASE_N2"/>
    <property type="match status" value="1"/>
</dbReference>
<dbReference type="GO" id="GO:0046872">
    <property type="term" value="F:metal ion binding"/>
    <property type="evidence" value="ECO:0007669"/>
    <property type="project" value="UniProtKB-KW"/>
</dbReference>
<dbReference type="Gene3D" id="1.10.287.610">
    <property type="entry name" value="Helix hairpin bin"/>
    <property type="match status" value="1"/>
</dbReference>
<dbReference type="InterPro" id="IPR004149">
    <property type="entry name" value="Znf_DNAligase_C4"/>
</dbReference>
<comment type="catalytic activity">
    <reaction evidence="12">
        <text>NAD(+) + (deoxyribonucleotide)n-3'-hydroxyl + 5'-phospho-(deoxyribonucleotide)m = (deoxyribonucleotide)n+m + AMP + beta-nicotinamide D-nucleotide.</text>
        <dbReference type="EC" id="6.5.1.2"/>
    </reaction>
</comment>
<keyword evidence="9" id="KW-0460">Magnesium</keyword>
<evidence type="ECO:0000256" key="10">
    <source>
        <dbReference type="ARBA" id="ARBA00023027"/>
    </source>
</evidence>
<dbReference type="InterPro" id="IPR010994">
    <property type="entry name" value="RuvA_2-like"/>
</dbReference>
<dbReference type="SMART" id="SM00278">
    <property type="entry name" value="HhH1"/>
    <property type="match status" value="4"/>
</dbReference>
<dbReference type="InterPro" id="IPR001357">
    <property type="entry name" value="BRCT_dom"/>
</dbReference>
<dbReference type="PROSITE" id="PS50172">
    <property type="entry name" value="BRCT"/>
    <property type="match status" value="1"/>
</dbReference>
<sequence>MPSVSTTQARINELSSSIHQYNHSYYCSSDSESSLLGCNDETYDSMVRELEELEKQYPEFRLEDSPTVHVIGKPNTAFPTRNHKTPMLSLGNIYSFDELFSWDADISKRLGGQKPSYVCELKIDGVAVSLIYRNGFLEAGVTRGDGNQGEEITSNIKTISSLPLMIKDKSNLEVRGEVYLKRKNFNAINQQRAINGEPLFKNPRNSAAGSLRLLDSTETRRRKLDAFIYNILEGGPQETHTGNLDYLLQLEFPVNRETKKADTIEEAVEYCRYWEEHKQELPYDIDGIVLKVNALKHHRQLGFTSSSPRWATAVKFSSEQAVSVLREVEIGVGRTGNLTPVAILEPVELNGTTVSRATLHNYDQVDRLNLHLGDHVTLEKGGEIIPKIVAVDPTLRSETAQKIEPPSKCPSCGSPAEHTAGDVEWRCPNKKCTAQQMEQILHFVSRRAMDIDTIGPALIEQLMDKRLLQNAADLYLLSHEDLSGLDRMGDKSADNVLTGIDKSRQCTLSQFIHALGITNVGEKTAGILARHFGTLEKLMSAEGADLEMIEEIGPVTAENVFCFFRNPEQKQLIADFLTRGVRPREEQILQITDSPLTGKTVVLTGTLSEPREVWKKRLILAGAKVSSSVSSKTDYVLAGENAGSKLLKAEKLEVSVIDEGAAMNFLENEN</sequence>
<evidence type="ECO:0000256" key="5">
    <source>
        <dbReference type="ARBA" id="ARBA00022705"/>
    </source>
</evidence>
<dbReference type="Gene3D" id="3.30.470.30">
    <property type="entry name" value="DNA ligase/mRNA capping enzyme"/>
    <property type="match status" value="1"/>
</dbReference>
<dbReference type="GO" id="GO:0003911">
    <property type="term" value="F:DNA ligase (NAD+) activity"/>
    <property type="evidence" value="ECO:0007669"/>
    <property type="project" value="UniProtKB-EC"/>
</dbReference>
<dbReference type="AlphaFoldDB" id="A0A381W9J2"/>
<evidence type="ECO:0000256" key="8">
    <source>
        <dbReference type="ARBA" id="ARBA00022833"/>
    </source>
</evidence>
<dbReference type="PANTHER" id="PTHR23389:SF9">
    <property type="entry name" value="DNA LIGASE"/>
    <property type="match status" value="1"/>
</dbReference>
<name>A0A381W9J2_9ZZZZ</name>
<dbReference type="CDD" id="cd00114">
    <property type="entry name" value="LIGANc"/>
    <property type="match status" value="1"/>
</dbReference>
<dbReference type="PANTHER" id="PTHR23389">
    <property type="entry name" value="CHROMOSOME TRANSMISSION FIDELITY FACTOR 18"/>
    <property type="match status" value="1"/>
</dbReference>
<keyword evidence="4" id="KW-0436">Ligase</keyword>
<dbReference type="Gene3D" id="3.40.50.10190">
    <property type="entry name" value="BRCT domain"/>
    <property type="match status" value="1"/>
</dbReference>
<evidence type="ECO:0000259" key="13">
    <source>
        <dbReference type="PROSITE" id="PS50172"/>
    </source>
</evidence>
<dbReference type="Pfam" id="PF03120">
    <property type="entry name" value="OB_DNA_ligase"/>
    <property type="match status" value="1"/>
</dbReference>
<proteinExistence type="inferred from homology"/>
<dbReference type="SUPFAM" id="SSF52113">
    <property type="entry name" value="BRCT domain"/>
    <property type="match status" value="1"/>
</dbReference>
<evidence type="ECO:0000256" key="1">
    <source>
        <dbReference type="ARBA" id="ARBA00001946"/>
    </source>
</evidence>
<dbReference type="FunFam" id="1.10.150.20:FF:000007">
    <property type="entry name" value="DNA ligase"/>
    <property type="match status" value="1"/>
</dbReference>
<keyword evidence="6" id="KW-0479">Metal-binding</keyword>
<evidence type="ECO:0000256" key="3">
    <source>
        <dbReference type="ARBA" id="ARBA00012722"/>
    </source>
</evidence>
<dbReference type="SUPFAM" id="SSF56091">
    <property type="entry name" value="DNA ligase/mRNA capping enzyme, catalytic domain"/>
    <property type="match status" value="1"/>
</dbReference>
<dbReference type="InterPro" id="IPR033136">
    <property type="entry name" value="DNA_ligase_CS"/>
</dbReference>
<dbReference type="SMART" id="SM00532">
    <property type="entry name" value="LIGANc"/>
    <property type="match status" value="1"/>
</dbReference>
<dbReference type="EMBL" id="UINC01010988">
    <property type="protein sequence ID" value="SVA48668.1"/>
    <property type="molecule type" value="Genomic_DNA"/>
</dbReference>
<dbReference type="PROSITE" id="PS01055">
    <property type="entry name" value="DNA_LIGASE_N1"/>
    <property type="match status" value="1"/>
</dbReference>
<dbReference type="NCBIfam" id="TIGR00575">
    <property type="entry name" value="dnlj"/>
    <property type="match status" value="1"/>
</dbReference>
<dbReference type="InterPro" id="IPR018239">
    <property type="entry name" value="DNA_ligase_AS"/>
</dbReference>
<reference evidence="14" key="1">
    <citation type="submission" date="2018-05" db="EMBL/GenBank/DDBJ databases">
        <authorList>
            <person name="Lanie J.A."/>
            <person name="Ng W.-L."/>
            <person name="Kazmierczak K.M."/>
            <person name="Andrzejewski T.M."/>
            <person name="Davidsen T.M."/>
            <person name="Wayne K.J."/>
            <person name="Tettelin H."/>
            <person name="Glass J.I."/>
            <person name="Rusch D."/>
            <person name="Podicherti R."/>
            <person name="Tsui H.-C.T."/>
            <person name="Winkler M.E."/>
        </authorList>
    </citation>
    <scope>NUCLEOTIDE SEQUENCE</scope>
</reference>
<evidence type="ECO:0000256" key="9">
    <source>
        <dbReference type="ARBA" id="ARBA00022842"/>
    </source>
</evidence>
<dbReference type="InterPro" id="IPR003583">
    <property type="entry name" value="Hlx-hairpin-Hlx_DNA-bd_motif"/>
</dbReference>
<dbReference type="InterPro" id="IPR004150">
    <property type="entry name" value="NAD_DNA_ligase_OB"/>
</dbReference>
<keyword evidence="7" id="KW-0227">DNA damage</keyword>
<dbReference type="Pfam" id="PF00533">
    <property type="entry name" value="BRCT"/>
    <property type="match status" value="1"/>
</dbReference>
<evidence type="ECO:0000256" key="4">
    <source>
        <dbReference type="ARBA" id="ARBA00022598"/>
    </source>
</evidence>
<accession>A0A381W9J2</accession>
<dbReference type="Pfam" id="PF12826">
    <property type="entry name" value="HHH_2"/>
    <property type="match status" value="1"/>
</dbReference>
<dbReference type="InterPro" id="IPR036420">
    <property type="entry name" value="BRCT_dom_sf"/>
</dbReference>
<evidence type="ECO:0000256" key="2">
    <source>
        <dbReference type="ARBA" id="ARBA00004067"/>
    </source>
</evidence>
<dbReference type="Gene3D" id="2.40.50.140">
    <property type="entry name" value="Nucleic acid-binding proteins"/>
    <property type="match status" value="1"/>
</dbReference>
<evidence type="ECO:0000256" key="7">
    <source>
        <dbReference type="ARBA" id="ARBA00022763"/>
    </source>
</evidence>
<dbReference type="SUPFAM" id="SSF50249">
    <property type="entry name" value="Nucleic acid-binding proteins"/>
    <property type="match status" value="1"/>
</dbReference>
<dbReference type="EC" id="6.5.1.2" evidence="3"/>
<dbReference type="SUPFAM" id="SSF47781">
    <property type="entry name" value="RuvA domain 2-like"/>
    <property type="match status" value="1"/>
</dbReference>
<dbReference type="InterPro" id="IPR012340">
    <property type="entry name" value="NA-bd_OB-fold"/>
</dbReference>
<keyword evidence="8" id="KW-0862">Zinc</keyword>
<gene>
    <name evidence="14" type="ORF">METZ01_LOCUS101522</name>
</gene>
<dbReference type="InterPro" id="IPR001679">
    <property type="entry name" value="DNA_ligase"/>
</dbReference>
<dbReference type="Pfam" id="PF01653">
    <property type="entry name" value="DNA_ligase_aden"/>
    <property type="match status" value="1"/>
</dbReference>
<dbReference type="SMART" id="SM00292">
    <property type="entry name" value="BRCT"/>
    <property type="match status" value="1"/>
</dbReference>
<dbReference type="Gene3D" id="1.10.150.20">
    <property type="entry name" value="5' to 3' exonuclease, C-terminal subdomain"/>
    <property type="match status" value="2"/>
</dbReference>
<dbReference type="NCBIfam" id="NF005932">
    <property type="entry name" value="PRK07956.1"/>
    <property type="match status" value="1"/>
</dbReference>
<evidence type="ECO:0000256" key="12">
    <source>
        <dbReference type="ARBA" id="ARBA00034005"/>
    </source>
</evidence>
<dbReference type="Pfam" id="PF03119">
    <property type="entry name" value="DNA_ligase_ZBD"/>
    <property type="match status" value="1"/>
</dbReference>
<dbReference type="CDD" id="cd17748">
    <property type="entry name" value="BRCT_DNA_ligase_like"/>
    <property type="match status" value="1"/>
</dbReference>
<comment type="function">
    <text evidence="2">DNA ligase that catalyzes the formation of phosphodiester linkages between 5'-phosphoryl and 3'-hydroxyl groups in double-stranded DNA using NAD as a coenzyme and as the energy source for the reaction. It is essential for DNA replication and repair of damaged DNA.</text>
</comment>
<dbReference type="Gene3D" id="6.20.10.30">
    <property type="match status" value="1"/>
</dbReference>
<comment type="cofactor">
    <cofactor evidence="1">
        <name>Mg(2+)</name>
        <dbReference type="ChEBI" id="CHEBI:18420"/>
    </cofactor>
</comment>
<feature type="domain" description="BRCT" evidence="13">
    <location>
        <begin position="591"/>
        <end position="670"/>
    </location>
</feature>
<dbReference type="InterPro" id="IPR041663">
    <property type="entry name" value="DisA/LigA_HHH"/>
</dbReference>
<organism evidence="14">
    <name type="scientific">marine metagenome</name>
    <dbReference type="NCBI Taxonomy" id="408172"/>
    <lineage>
        <taxon>unclassified sequences</taxon>
        <taxon>metagenomes</taxon>
        <taxon>ecological metagenomes</taxon>
    </lineage>
</organism>
<evidence type="ECO:0000256" key="11">
    <source>
        <dbReference type="ARBA" id="ARBA00023204"/>
    </source>
</evidence>
<evidence type="ECO:0000313" key="14">
    <source>
        <dbReference type="EMBL" id="SVA48668.1"/>
    </source>
</evidence>
<dbReference type="InterPro" id="IPR013840">
    <property type="entry name" value="DNAligase_N"/>
</dbReference>
<dbReference type="PIRSF" id="PIRSF001604">
    <property type="entry name" value="LigA"/>
    <property type="match status" value="1"/>
</dbReference>
<dbReference type="GO" id="GO:0006260">
    <property type="term" value="P:DNA replication"/>
    <property type="evidence" value="ECO:0007669"/>
    <property type="project" value="UniProtKB-KW"/>
</dbReference>
<protein>
    <recommendedName>
        <fullName evidence="3">DNA ligase (NAD(+))</fullName>
        <ecNumber evidence="3">6.5.1.2</ecNumber>
    </recommendedName>
</protein>